<dbReference type="CDD" id="cd02440">
    <property type="entry name" value="AdoMet_MTases"/>
    <property type="match status" value="1"/>
</dbReference>
<dbReference type="PANTHER" id="PTHR43861">
    <property type="entry name" value="TRANS-ACONITATE 2-METHYLTRANSFERASE-RELATED"/>
    <property type="match status" value="1"/>
</dbReference>
<name>A0ABN6V863_9BACT</name>
<dbReference type="EMBL" id="AP027079">
    <property type="protein sequence ID" value="BDU70055.1"/>
    <property type="molecule type" value="Genomic_DNA"/>
</dbReference>
<dbReference type="Pfam" id="PF13489">
    <property type="entry name" value="Methyltransf_23"/>
    <property type="match status" value="1"/>
</dbReference>
<keyword evidence="2" id="KW-1185">Reference proteome</keyword>
<dbReference type="Gene3D" id="3.40.50.150">
    <property type="entry name" value="Vaccinia Virus protein VP39"/>
    <property type="match status" value="1"/>
</dbReference>
<dbReference type="RefSeq" id="WP_286353776.1">
    <property type="nucleotide sequence ID" value="NZ_AP027079.1"/>
</dbReference>
<protein>
    <recommendedName>
        <fullName evidence="3">Methyltransferase domain-containing protein</fullName>
    </recommendedName>
</protein>
<reference evidence="2" key="1">
    <citation type="journal article" date="2023" name="Int. J. Syst. Evol. Microbiol.">
        <title>Mesoterricola silvestris gen. nov., sp. nov., Mesoterricola sediminis sp. nov., Geothrix oryzae sp. nov., Geothrix edaphica sp. nov., Geothrix rubra sp. nov., and Geothrix limicola sp. nov., six novel members of Acidobacteriota isolated from soils.</title>
        <authorList>
            <person name="Itoh H."/>
            <person name="Sugisawa Y."/>
            <person name="Mise K."/>
            <person name="Xu Z."/>
            <person name="Kuniyasu M."/>
            <person name="Ushijima N."/>
            <person name="Kawano K."/>
            <person name="Kobayashi E."/>
            <person name="Shiratori Y."/>
            <person name="Masuda Y."/>
            <person name="Senoo K."/>
        </authorList>
    </citation>
    <scope>NUCLEOTIDE SEQUENCE [LARGE SCALE GENOMIC DNA]</scope>
    <source>
        <strain evidence="2">Red222</strain>
    </source>
</reference>
<gene>
    <name evidence="1" type="ORF">GETHOR_21560</name>
</gene>
<dbReference type="InterPro" id="IPR029063">
    <property type="entry name" value="SAM-dependent_MTases_sf"/>
</dbReference>
<evidence type="ECO:0008006" key="3">
    <source>
        <dbReference type="Google" id="ProtNLM"/>
    </source>
</evidence>
<dbReference type="PANTHER" id="PTHR43861:SF6">
    <property type="entry name" value="METHYLTRANSFERASE TYPE 11"/>
    <property type="match status" value="1"/>
</dbReference>
<evidence type="ECO:0000313" key="1">
    <source>
        <dbReference type="EMBL" id="BDU70055.1"/>
    </source>
</evidence>
<organism evidence="1 2">
    <name type="scientific">Geothrix oryzae</name>
    <dbReference type="NCBI Taxonomy" id="2927975"/>
    <lineage>
        <taxon>Bacteria</taxon>
        <taxon>Pseudomonadati</taxon>
        <taxon>Acidobacteriota</taxon>
        <taxon>Holophagae</taxon>
        <taxon>Holophagales</taxon>
        <taxon>Holophagaceae</taxon>
        <taxon>Geothrix</taxon>
    </lineage>
</organism>
<proteinExistence type="predicted"/>
<evidence type="ECO:0000313" key="2">
    <source>
        <dbReference type="Proteomes" id="UP001242010"/>
    </source>
</evidence>
<dbReference type="Proteomes" id="UP001242010">
    <property type="component" value="Chromosome"/>
</dbReference>
<sequence>MPDRDVHQLEWDEGIIRRFWDFAATRESWQEDYFSYQSGTGIVAVLKALTPLDGRVLDYGCGPGYLVERLLAMGVACEGADLSEATVAAANQRLGDRPLWHGARVIDPAFSNEREGLLDLVICVETIEHLLRPSLPSTLQKLRRMLKPGSGRLFITTPHAEDLARAQVFCPECGSVFHRYQHLSQFTKASLTELMEREGFSTLACEATDFARFQEPLLRGPLEWSPRYVLKTLLRAGAASGDALHLPGRPKGGLAFARRVGSGPHLFWLGQRR</sequence>
<dbReference type="SUPFAM" id="SSF53335">
    <property type="entry name" value="S-adenosyl-L-methionine-dependent methyltransferases"/>
    <property type="match status" value="1"/>
</dbReference>
<accession>A0ABN6V863</accession>